<feature type="region of interest" description="Disordered" evidence="1">
    <location>
        <begin position="323"/>
        <end position="345"/>
    </location>
</feature>
<organism evidence="2 3">
    <name type="scientific">Micromonospora auratinigra</name>
    <dbReference type="NCBI Taxonomy" id="261654"/>
    <lineage>
        <taxon>Bacteria</taxon>
        <taxon>Bacillati</taxon>
        <taxon>Actinomycetota</taxon>
        <taxon>Actinomycetes</taxon>
        <taxon>Micromonosporales</taxon>
        <taxon>Micromonosporaceae</taxon>
        <taxon>Micromonospora</taxon>
    </lineage>
</organism>
<sequence>MTTPLPLILEVSPVIRGPFTVTRATTPSRAVVYATAGGEVTTFDGKPMRWSQQALSPYRTRYDVDTGDHRRRAELRSTPLPSHGDVHFFVATVDVAFRVHDPCEIVRRNVTDAMPIVYGAIVDRFIPITRSFGIEQSAQAEDALRQHFGSGWVLPEGITIFALSPRLLPDEAASRYLREKVEAGRTVELNRVRHDVHVQQAMHQGQLDQMQQHHRIQAARTELTELGDRPLDPAELIRLHLARNPQDTMTAMQLLAAHEQAMLQRQDLHNQQTTELFRFLVEKDLILAADVEPMLVHTMRRLGATDARPVGLPAAPAGWTQPPVLGPAAHGAAAQGPEDGRDKPPAVILEQDPKSRVWTPAAGVQPVYVMVDESAEVAPYIGDLSNGLHTLHDCLVQAADVSPAIRLAVLGFADEVASRLRMDVVTAGSQSPWLTPRGPANYANAFETLLDTIGHDIEALKAQQPNVRRPIVFFLSGSAPRDGESWTSPYRRLVDRASHRYAPNVVACGIGAAPPALIATIATEPTFGFVMVPDSDVHAAIAQYWRALAASVIDSGRALIDGSGELTISPPTGFRIASELV</sequence>
<keyword evidence="3" id="KW-1185">Reference proteome</keyword>
<feature type="compositionally biased region" description="Low complexity" evidence="1">
    <location>
        <begin position="323"/>
        <end position="337"/>
    </location>
</feature>
<reference evidence="3" key="1">
    <citation type="submission" date="2016-06" db="EMBL/GenBank/DDBJ databases">
        <authorList>
            <person name="Varghese N."/>
            <person name="Submissions Spin"/>
        </authorList>
    </citation>
    <scope>NUCLEOTIDE SEQUENCE [LARGE SCALE GENOMIC DNA]</scope>
    <source>
        <strain evidence="3">DSM 44815</strain>
    </source>
</reference>
<dbReference type="RefSeq" id="WP_157740332.1">
    <property type="nucleotide sequence ID" value="NZ_LT594323.1"/>
</dbReference>
<proteinExistence type="predicted"/>
<dbReference type="PATRIC" id="fig|261654.4.peg.3346"/>
<evidence type="ECO:0000256" key="1">
    <source>
        <dbReference type="SAM" id="MobiDB-lite"/>
    </source>
</evidence>
<protein>
    <submittedName>
        <fullName evidence="2">Uncharacterized conserved protein YegL, contains vWA domain of TerY type</fullName>
    </submittedName>
</protein>
<dbReference type="AlphaFoldDB" id="A0A1A8ZQQ9"/>
<dbReference type="OrthoDB" id="4115890at2"/>
<dbReference type="EMBL" id="LT594323">
    <property type="protein sequence ID" value="SBT46194.1"/>
    <property type="molecule type" value="Genomic_DNA"/>
</dbReference>
<dbReference type="Proteomes" id="UP000199385">
    <property type="component" value="Chromosome I"/>
</dbReference>
<dbReference type="STRING" id="261654.GA0070611_3297"/>
<gene>
    <name evidence="2" type="ORF">GA0070611_3297</name>
</gene>
<accession>A0A1A8ZQQ9</accession>
<evidence type="ECO:0000313" key="3">
    <source>
        <dbReference type="Proteomes" id="UP000199385"/>
    </source>
</evidence>
<evidence type="ECO:0000313" key="2">
    <source>
        <dbReference type="EMBL" id="SBT46194.1"/>
    </source>
</evidence>
<name>A0A1A8ZQQ9_9ACTN</name>